<proteinExistence type="predicted"/>
<reference evidence="2 3" key="1">
    <citation type="submission" date="2020-02" db="EMBL/GenBank/DDBJ databases">
        <authorList>
            <person name="Ferguson B K."/>
        </authorList>
    </citation>
    <scope>NUCLEOTIDE SEQUENCE [LARGE SCALE GENOMIC DNA]</scope>
</reference>
<sequence length="721" mass="83161">MEVSPRNAAERRAQLRAYERKTTKLYEIWDEALKEMARIVGGTQNFSQPTEEELIKRQEQHMKVEKARQELEDHKNRQMAMEALLPRDLVDSDSSAEEKRYEFMQIEKRLRSETAESRKRLLMIDESMPGSSNEEKKRRICGTKKDLSMRSSAVSFRFLRQMPLSSPNLEHAALICASYYAHHDAGKGWKRARRAPQALHIHSYYVRSPNDGFRAFIRAYFNRSLRYTRRRWRTGSRSYSLGIHQQFDGFCQRKIFFSSPPYIPGVRVCTRVCAWMLAVFFFFSYIRHRDVHGVTIFFRAYLLVCIQATTGVRSGVPAAPVDSLKKKKKFASTLPHGSASELASCRFDVMNYQQKKRKKKVKEVLSRGARLRYIIARHRSRSKVCTRSLFKGRRRRALREQSQREARGGNRISTHLYSDFHDSAGAAAVAAQSMRESSMPRDLGNNQRMERVEGTGMAQNYSCVARARSVENEQEKKYKEGIGEQKTLELGCIGSAGDGGSMYFRACIPTRNTKAPSMSVELRRHEEREREQLLAPSLFSTQRRAIVETCIIFSLIPSLCISFEELNSSSRHRNFGLWRSPVLMVIAVRKNIDRKSTFIGEEAEPIFFRHIFVRIVAFLFIVRLIRDTRYIPQRSSAADVFTRENRHRPRPHTLRYPSTTASARGGFGANEIYPTATRARAWHVSSSSSSGTPVVYVVMRIHARYVIDVEVHVKCAYILPI</sequence>
<name>A0A6H5HSK0_9HYME</name>
<dbReference type="AlphaFoldDB" id="A0A6H5HSK0"/>
<accession>A0A6H5HSK0</accession>
<evidence type="ECO:0000313" key="3">
    <source>
        <dbReference type="Proteomes" id="UP000479190"/>
    </source>
</evidence>
<protein>
    <submittedName>
        <fullName evidence="2">Uncharacterized protein</fullName>
    </submittedName>
</protein>
<gene>
    <name evidence="2" type="ORF">TBRA_LOCUS456</name>
</gene>
<dbReference type="Proteomes" id="UP000479190">
    <property type="component" value="Unassembled WGS sequence"/>
</dbReference>
<keyword evidence="1" id="KW-0175">Coiled coil</keyword>
<dbReference type="EMBL" id="CADCXV010000102">
    <property type="protein sequence ID" value="CAB0028249.1"/>
    <property type="molecule type" value="Genomic_DNA"/>
</dbReference>
<organism evidence="2 3">
    <name type="scientific">Trichogramma brassicae</name>
    <dbReference type="NCBI Taxonomy" id="86971"/>
    <lineage>
        <taxon>Eukaryota</taxon>
        <taxon>Metazoa</taxon>
        <taxon>Ecdysozoa</taxon>
        <taxon>Arthropoda</taxon>
        <taxon>Hexapoda</taxon>
        <taxon>Insecta</taxon>
        <taxon>Pterygota</taxon>
        <taxon>Neoptera</taxon>
        <taxon>Endopterygota</taxon>
        <taxon>Hymenoptera</taxon>
        <taxon>Apocrita</taxon>
        <taxon>Proctotrupomorpha</taxon>
        <taxon>Chalcidoidea</taxon>
        <taxon>Trichogrammatidae</taxon>
        <taxon>Trichogramma</taxon>
    </lineage>
</organism>
<evidence type="ECO:0000256" key="1">
    <source>
        <dbReference type="SAM" id="Coils"/>
    </source>
</evidence>
<evidence type="ECO:0000313" key="2">
    <source>
        <dbReference type="EMBL" id="CAB0028249.1"/>
    </source>
</evidence>
<feature type="coiled-coil region" evidence="1">
    <location>
        <begin position="57"/>
        <end position="84"/>
    </location>
</feature>
<keyword evidence="3" id="KW-1185">Reference proteome</keyword>